<accession>A0ABP0WSE9</accession>
<protein>
    <submittedName>
        <fullName evidence="1">Uncharacterized protein</fullName>
    </submittedName>
</protein>
<name>A0ABP0WSE9_9BRYO</name>
<dbReference type="EMBL" id="OZ020098">
    <property type="protein sequence ID" value="CAK9269795.1"/>
    <property type="molecule type" value="Genomic_DNA"/>
</dbReference>
<evidence type="ECO:0000313" key="1">
    <source>
        <dbReference type="EMBL" id="CAK9269795.1"/>
    </source>
</evidence>
<reference evidence="1" key="1">
    <citation type="submission" date="2024-02" db="EMBL/GenBank/DDBJ databases">
        <authorList>
            <consortium name="ELIXIR-Norway"/>
            <consortium name="Elixir Norway"/>
        </authorList>
    </citation>
    <scope>NUCLEOTIDE SEQUENCE</scope>
</reference>
<evidence type="ECO:0000313" key="2">
    <source>
        <dbReference type="Proteomes" id="UP001497444"/>
    </source>
</evidence>
<dbReference type="Proteomes" id="UP001497444">
    <property type="component" value="Chromosome 3"/>
</dbReference>
<proteinExistence type="predicted"/>
<sequence>MLALLQAIWLKGSKVTYVTKELMLVVMIVEEGNQVNWSVFLFNNLYCRIGDCSASSKSKETTGKESEFGPAQVVDNLPRKWFPLELEKRLPDSDSEDENDDLEFFDLDYEVNIPGSARRRRIN</sequence>
<keyword evidence="2" id="KW-1185">Reference proteome</keyword>
<gene>
    <name evidence="1" type="ORF">CSSPJE1EN1_LOCUS15273</name>
</gene>
<organism evidence="1 2">
    <name type="scientific">Sphagnum jensenii</name>
    <dbReference type="NCBI Taxonomy" id="128206"/>
    <lineage>
        <taxon>Eukaryota</taxon>
        <taxon>Viridiplantae</taxon>
        <taxon>Streptophyta</taxon>
        <taxon>Embryophyta</taxon>
        <taxon>Bryophyta</taxon>
        <taxon>Sphagnophytina</taxon>
        <taxon>Sphagnopsida</taxon>
        <taxon>Sphagnales</taxon>
        <taxon>Sphagnaceae</taxon>
        <taxon>Sphagnum</taxon>
    </lineage>
</organism>